<evidence type="ECO:0000256" key="1">
    <source>
        <dbReference type="SAM" id="Phobius"/>
    </source>
</evidence>
<dbReference type="EMBL" id="JXTC01000262">
    <property type="protein sequence ID" value="PON74166.1"/>
    <property type="molecule type" value="Genomic_DNA"/>
</dbReference>
<keyword evidence="1" id="KW-0472">Membrane</keyword>
<comment type="caution">
    <text evidence="2">The sequence shown here is derived from an EMBL/GenBank/DDBJ whole genome shotgun (WGS) entry which is preliminary data.</text>
</comment>
<dbReference type="OrthoDB" id="997095at2759"/>
<feature type="transmembrane region" description="Helical" evidence="1">
    <location>
        <begin position="77"/>
        <end position="108"/>
    </location>
</feature>
<sequence>MSFHKVLVSIISIQATFIQTESQSQNSSLFETHCWIMYTFYVALFSYVVATATIAVQAQAAQNRGKDNNKKGVLTKVALLLGALASILLLLIIRQVLGWVALFLWVLYSVKTVYDLVDVDAFYQLLQTLKNASLQFFEILKNASLQLLEMLNNAVLGHQTQDPVLPVSM</sequence>
<keyword evidence="1" id="KW-1133">Transmembrane helix</keyword>
<accession>A0A2P5DLK8</accession>
<evidence type="ECO:0000313" key="3">
    <source>
        <dbReference type="Proteomes" id="UP000237000"/>
    </source>
</evidence>
<organism evidence="2 3">
    <name type="scientific">Trema orientale</name>
    <name type="common">Charcoal tree</name>
    <name type="synonym">Celtis orientalis</name>
    <dbReference type="NCBI Taxonomy" id="63057"/>
    <lineage>
        <taxon>Eukaryota</taxon>
        <taxon>Viridiplantae</taxon>
        <taxon>Streptophyta</taxon>
        <taxon>Embryophyta</taxon>
        <taxon>Tracheophyta</taxon>
        <taxon>Spermatophyta</taxon>
        <taxon>Magnoliopsida</taxon>
        <taxon>eudicotyledons</taxon>
        <taxon>Gunneridae</taxon>
        <taxon>Pentapetalae</taxon>
        <taxon>rosids</taxon>
        <taxon>fabids</taxon>
        <taxon>Rosales</taxon>
        <taxon>Cannabaceae</taxon>
        <taxon>Trema</taxon>
    </lineage>
</organism>
<evidence type="ECO:0000313" key="2">
    <source>
        <dbReference type="EMBL" id="PON74166.1"/>
    </source>
</evidence>
<dbReference type="PANTHER" id="PTHR34115:SF13">
    <property type="entry name" value="RPB1A"/>
    <property type="match status" value="1"/>
</dbReference>
<dbReference type="AlphaFoldDB" id="A0A2P5DLK8"/>
<keyword evidence="1" id="KW-0812">Transmembrane</keyword>
<dbReference type="InterPro" id="IPR053258">
    <property type="entry name" value="Ca-permeable_cation_channel"/>
</dbReference>
<dbReference type="PANTHER" id="PTHR34115">
    <property type="entry name" value="PROTEIN, PUTATIVE-RELATED"/>
    <property type="match status" value="1"/>
</dbReference>
<dbReference type="InParanoid" id="A0A2P5DLK8"/>
<reference evidence="3" key="1">
    <citation type="submission" date="2016-06" db="EMBL/GenBank/DDBJ databases">
        <title>Parallel loss of symbiosis genes in relatives of nitrogen-fixing non-legume Parasponia.</title>
        <authorList>
            <person name="Van Velzen R."/>
            <person name="Holmer R."/>
            <person name="Bu F."/>
            <person name="Rutten L."/>
            <person name="Van Zeijl A."/>
            <person name="Liu W."/>
            <person name="Santuari L."/>
            <person name="Cao Q."/>
            <person name="Sharma T."/>
            <person name="Shen D."/>
            <person name="Roswanjaya Y."/>
            <person name="Wardhani T."/>
            <person name="Kalhor M.S."/>
            <person name="Jansen J."/>
            <person name="Van den Hoogen J."/>
            <person name="Gungor B."/>
            <person name="Hartog M."/>
            <person name="Hontelez J."/>
            <person name="Verver J."/>
            <person name="Yang W.-C."/>
            <person name="Schijlen E."/>
            <person name="Repin R."/>
            <person name="Schilthuizen M."/>
            <person name="Schranz E."/>
            <person name="Heidstra R."/>
            <person name="Miyata K."/>
            <person name="Fedorova E."/>
            <person name="Kohlen W."/>
            <person name="Bisseling T."/>
            <person name="Smit S."/>
            <person name="Geurts R."/>
        </authorList>
    </citation>
    <scope>NUCLEOTIDE SEQUENCE [LARGE SCALE GENOMIC DNA]</scope>
    <source>
        <strain evidence="3">cv. RG33-2</strain>
    </source>
</reference>
<gene>
    <name evidence="2" type="ORF">TorRG33x02_247450</name>
</gene>
<name>A0A2P5DLK8_TREOI</name>
<proteinExistence type="predicted"/>
<feature type="transmembrane region" description="Helical" evidence="1">
    <location>
        <begin position="38"/>
        <end position="56"/>
    </location>
</feature>
<protein>
    <recommendedName>
        <fullName evidence="4">Transmembrane protein</fullName>
    </recommendedName>
</protein>
<keyword evidence="3" id="KW-1185">Reference proteome</keyword>
<dbReference type="Proteomes" id="UP000237000">
    <property type="component" value="Unassembled WGS sequence"/>
</dbReference>
<evidence type="ECO:0008006" key="4">
    <source>
        <dbReference type="Google" id="ProtNLM"/>
    </source>
</evidence>